<dbReference type="SUPFAM" id="SSF53335">
    <property type="entry name" value="S-adenosyl-L-methionine-dependent methyltransferases"/>
    <property type="match status" value="1"/>
</dbReference>
<organism evidence="1 2">
    <name type="scientific">Rhizodiscina lignyota</name>
    <dbReference type="NCBI Taxonomy" id="1504668"/>
    <lineage>
        <taxon>Eukaryota</taxon>
        <taxon>Fungi</taxon>
        <taxon>Dikarya</taxon>
        <taxon>Ascomycota</taxon>
        <taxon>Pezizomycotina</taxon>
        <taxon>Dothideomycetes</taxon>
        <taxon>Pleosporomycetidae</taxon>
        <taxon>Aulographales</taxon>
        <taxon>Rhizodiscinaceae</taxon>
        <taxon>Rhizodiscina</taxon>
    </lineage>
</organism>
<keyword evidence="1" id="KW-0808">Transferase</keyword>
<dbReference type="EMBL" id="ML978124">
    <property type="protein sequence ID" value="KAF2100611.1"/>
    <property type="molecule type" value="Genomic_DNA"/>
</dbReference>
<dbReference type="AlphaFoldDB" id="A0A9P4IF51"/>
<evidence type="ECO:0000313" key="2">
    <source>
        <dbReference type="Proteomes" id="UP000799772"/>
    </source>
</evidence>
<proteinExistence type="predicted"/>
<dbReference type="PANTHER" id="PTHR14614:SF130">
    <property type="entry name" value="PROTEIN-LYSINE N-METHYLTRANSFERASE EEF2KMT"/>
    <property type="match status" value="1"/>
</dbReference>
<dbReference type="GO" id="GO:0008757">
    <property type="term" value="F:S-adenosylmethionine-dependent methyltransferase activity"/>
    <property type="evidence" value="ECO:0007669"/>
    <property type="project" value="UniProtKB-ARBA"/>
</dbReference>
<dbReference type="GO" id="GO:0005737">
    <property type="term" value="C:cytoplasm"/>
    <property type="evidence" value="ECO:0007669"/>
    <property type="project" value="TreeGrafter"/>
</dbReference>
<reference evidence="1" key="1">
    <citation type="journal article" date="2020" name="Stud. Mycol.">
        <title>101 Dothideomycetes genomes: a test case for predicting lifestyles and emergence of pathogens.</title>
        <authorList>
            <person name="Haridas S."/>
            <person name="Albert R."/>
            <person name="Binder M."/>
            <person name="Bloem J."/>
            <person name="Labutti K."/>
            <person name="Salamov A."/>
            <person name="Andreopoulos B."/>
            <person name="Baker S."/>
            <person name="Barry K."/>
            <person name="Bills G."/>
            <person name="Bluhm B."/>
            <person name="Cannon C."/>
            <person name="Castanera R."/>
            <person name="Culley D."/>
            <person name="Daum C."/>
            <person name="Ezra D."/>
            <person name="Gonzalez J."/>
            <person name="Henrissat B."/>
            <person name="Kuo A."/>
            <person name="Liang C."/>
            <person name="Lipzen A."/>
            <person name="Lutzoni F."/>
            <person name="Magnuson J."/>
            <person name="Mondo S."/>
            <person name="Nolan M."/>
            <person name="Ohm R."/>
            <person name="Pangilinan J."/>
            <person name="Park H.-J."/>
            <person name="Ramirez L."/>
            <person name="Alfaro M."/>
            <person name="Sun H."/>
            <person name="Tritt A."/>
            <person name="Yoshinaga Y."/>
            <person name="Zwiers L.-H."/>
            <person name="Turgeon B."/>
            <person name="Goodwin S."/>
            <person name="Spatafora J."/>
            <person name="Crous P."/>
            <person name="Grigoriev I."/>
        </authorList>
    </citation>
    <scope>NUCLEOTIDE SEQUENCE</scope>
    <source>
        <strain evidence="1">CBS 133067</strain>
    </source>
</reference>
<dbReference type="InterPro" id="IPR019410">
    <property type="entry name" value="Methyltransf_16"/>
</dbReference>
<sequence>MASELIPRFKNQYIQQVNVQELDWPRPELLRLDRVQQELWKTIFSPDALQYPPPERYEARVLKELVKKIEGSLVAPDEDDILDELLSHLASLLSNANPSEAVAAQQKSYVTYTFPGNDISSASPQHITLLENRTLLFAAGTTGLRTWEDALHLGSYLTSSHGRALVEGKNVLELGAGTGLLSILSARHLGAKHVLATDGDASVVESIKSNFFLNALDTRANVECAILRWGTYLGGMDHEGVMSGMFDVILGADITYDAKFFPGLVSTFEDLLELRPSATIIISAIVRNEKTSEEFVGRCRARKFHVEDIPFEREPPSTTLGPFYSDAVPIRIMRITK</sequence>
<dbReference type="OrthoDB" id="194386at2759"/>
<dbReference type="Gene3D" id="3.40.50.150">
    <property type="entry name" value="Vaccinia Virus protein VP39"/>
    <property type="match status" value="1"/>
</dbReference>
<keyword evidence="2" id="KW-1185">Reference proteome</keyword>
<dbReference type="Pfam" id="PF10294">
    <property type="entry name" value="Methyltransf_16"/>
    <property type="match status" value="1"/>
</dbReference>
<dbReference type="PANTHER" id="PTHR14614">
    <property type="entry name" value="HEPATOCELLULAR CARCINOMA-ASSOCIATED ANTIGEN"/>
    <property type="match status" value="1"/>
</dbReference>
<protein>
    <submittedName>
        <fullName evidence="1">S-adenosyl-L-methionine-dependent methyltransferase</fullName>
    </submittedName>
</protein>
<dbReference type="GO" id="GO:0032259">
    <property type="term" value="P:methylation"/>
    <property type="evidence" value="ECO:0007669"/>
    <property type="project" value="UniProtKB-KW"/>
</dbReference>
<accession>A0A9P4IF51</accession>
<dbReference type="InterPro" id="IPR029063">
    <property type="entry name" value="SAM-dependent_MTases_sf"/>
</dbReference>
<dbReference type="Proteomes" id="UP000799772">
    <property type="component" value="Unassembled WGS sequence"/>
</dbReference>
<name>A0A9P4IF51_9PEZI</name>
<keyword evidence="1" id="KW-0489">Methyltransferase</keyword>
<evidence type="ECO:0000313" key="1">
    <source>
        <dbReference type="EMBL" id="KAF2100611.1"/>
    </source>
</evidence>
<gene>
    <name evidence="1" type="ORF">NA57DRAFT_74213</name>
</gene>
<comment type="caution">
    <text evidence="1">The sequence shown here is derived from an EMBL/GenBank/DDBJ whole genome shotgun (WGS) entry which is preliminary data.</text>
</comment>